<feature type="compositionally biased region" description="Basic residues" evidence="1">
    <location>
        <begin position="318"/>
        <end position="334"/>
    </location>
</feature>
<accession>A0A0E9N826</accession>
<dbReference type="EMBL" id="BACD03000002">
    <property type="protein sequence ID" value="GAO46067.1"/>
    <property type="molecule type" value="Genomic_DNA"/>
</dbReference>
<name>A0A0E9N826_SAICN</name>
<feature type="region of interest" description="Disordered" evidence="1">
    <location>
        <begin position="288"/>
        <end position="334"/>
    </location>
</feature>
<comment type="caution">
    <text evidence="3">The sequence shown here is derived from an EMBL/GenBank/DDBJ whole genome shotgun (WGS) entry which is preliminary data.</text>
</comment>
<evidence type="ECO:0000313" key="3">
    <source>
        <dbReference type="EMBL" id="GAO46067.1"/>
    </source>
</evidence>
<evidence type="ECO:0000256" key="2">
    <source>
        <dbReference type="SAM" id="Phobius"/>
    </source>
</evidence>
<gene>
    <name evidence="3" type="ORF">G7K_0310-t1</name>
</gene>
<feature type="compositionally biased region" description="Basic and acidic residues" evidence="1">
    <location>
        <begin position="301"/>
        <end position="317"/>
    </location>
</feature>
<organism evidence="3 4">
    <name type="scientific">Saitoella complicata (strain BCRC 22490 / CBS 7301 / JCM 7358 / NBRC 10748 / NRRL Y-17804)</name>
    <dbReference type="NCBI Taxonomy" id="698492"/>
    <lineage>
        <taxon>Eukaryota</taxon>
        <taxon>Fungi</taxon>
        <taxon>Dikarya</taxon>
        <taxon>Ascomycota</taxon>
        <taxon>Taphrinomycotina</taxon>
        <taxon>Taphrinomycotina incertae sedis</taxon>
        <taxon>Saitoella</taxon>
    </lineage>
</organism>
<evidence type="ECO:0000313" key="4">
    <source>
        <dbReference type="Proteomes" id="UP000033140"/>
    </source>
</evidence>
<proteinExistence type="predicted"/>
<evidence type="ECO:0000256" key="1">
    <source>
        <dbReference type="SAM" id="MobiDB-lite"/>
    </source>
</evidence>
<protein>
    <submittedName>
        <fullName evidence="3">Uncharacterized protein</fullName>
    </submittedName>
</protein>
<feature type="region of interest" description="Disordered" evidence="1">
    <location>
        <begin position="402"/>
        <end position="426"/>
    </location>
</feature>
<feature type="transmembrane region" description="Helical" evidence="2">
    <location>
        <begin position="342"/>
        <end position="370"/>
    </location>
</feature>
<reference evidence="3 4" key="3">
    <citation type="journal article" date="2015" name="Genome Announc.">
        <title>Draft Genome Sequence of the Archiascomycetous Yeast Saitoella complicata.</title>
        <authorList>
            <person name="Yamauchi K."/>
            <person name="Kondo S."/>
            <person name="Hamamoto M."/>
            <person name="Takahashi Y."/>
            <person name="Ogura Y."/>
            <person name="Hayashi T."/>
            <person name="Nishida H."/>
        </authorList>
    </citation>
    <scope>NUCLEOTIDE SEQUENCE [LARGE SCALE GENOMIC DNA]</scope>
    <source>
        <strain evidence="3 4">NRRL Y-17804</strain>
    </source>
</reference>
<keyword evidence="2" id="KW-1133">Transmembrane helix</keyword>
<dbReference type="AlphaFoldDB" id="A0A0E9N826"/>
<keyword evidence="4" id="KW-1185">Reference proteome</keyword>
<dbReference type="Proteomes" id="UP000033140">
    <property type="component" value="Unassembled WGS sequence"/>
</dbReference>
<keyword evidence="2" id="KW-0812">Transmembrane</keyword>
<sequence>MLGSGVYLIHSLSILLHGVSDPRNNSIQQHTTMRFSTIFAALAATASLVVAVPNPHPLKEVHKTLVELDDRFTSAGQENMIVTVTRKDDIESDGGSVVEEKITQLVFGFHVDPTMDNVIFLNGEPISLHRPSETQRIAAVVAYVPPGHEMDEVSKMDRDALLVFPQIHVLADVAIAIKYLPRGARDVNIGVQVIETDGKVVMSQDNFGVSINIPGHKKVEKKKCDKHDYFCKIAGMWEGVKGYVEDGYERMKEVHKVRPGHKGEKGPCPKKFKGGKKEMGVVAAVGAGAGPVEGDFPPPPPHHDHKDDHRRPGPGHHDRPKKHHKEHHHRPHLPHKGVCRAITFFVIGVLSLSASIMGLVVAANIVAMIVRRVTGSARREADYERVDGDEKGEQLPVYKEVDVESDEEGVPAYEEKTGLLAHEERV</sequence>
<reference evidence="3 4" key="2">
    <citation type="journal article" date="2014" name="J. Gen. Appl. Microbiol.">
        <title>The early diverging ascomycetous budding yeast Saitoella complicata has three histone deacetylases belonging to the Clr6, Hos2, and Rpd3 lineages.</title>
        <authorList>
            <person name="Nishida H."/>
            <person name="Matsumoto T."/>
            <person name="Kondo S."/>
            <person name="Hamamoto M."/>
            <person name="Yoshikawa H."/>
        </authorList>
    </citation>
    <scope>NUCLEOTIDE SEQUENCE [LARGE SCALE GENOMIC DNA]</scope>
    <source>
        <strain evidence="3 4">NRRL Y-17804</strain>
    </source>
</reference>
<keyword evidence="2" id="KW-0472">Membrane</keyword>
<reference evidence="3 4" key="1">
    <citation type="journal article" date="2011" name="J. Gen. Appl. Microbiol.">
        <title>Draft genome sequencing of the enigmatic yeast Saitoella complicata.</title>
        <authorList>
            <person name="Nishida H."/>
            <person name="Hamamoto M."/>
            <person name="Sugiyama J."/>
        </authorList>
    </citation>
    <scope>NUCLEOTIDE SEQUENCE [LARGE SCALE GENOMIC DNA]</scope>
    <source>
        <strain evidence="3 4">NRRL Y-17804</strain>
    </source>
</reference>
<feature type="compositionally biased region" description="Basic and acidic residues" evidence="1">
    <location>
        <begin position="413"/>
        <end position="426"/>
    </location>
</feature>